<dbReference type="AlphaFoldDB" id="L0AZ13"/>
<dbReference type="InterPro" id="IPR014001">
    <property type="entry name" value="Helicase_ATP-bd"/>
</dbReference>
<dbReference type="RefSeq" id="XP_004830144.1">
    <property type="nucleotide sequence ID" value="XM_004830087.1"/>
</dbReference>
<dbReference type="STRING" id="1537102.L0AZ13"/>
<dbReference type="InterPro" id="IPR011545">
    <property type="entry name" value="DEAD/DEAH_box_helicase_dom"/>
</dbReference>
<evidence type="ECO:0000256" key="5">
    <source>
        <dbReference type="RuleBase" id="RU000492"/>
    </source>
</evidence>
<dbReference type="CDD" id="cd18787">
    <property type="entry name" value="SF2_C_DEAD"/>
    <property type="match status" value="1"/>
</dbReference>
<dbReference type="GO" id="GO:0003724">
    <property type="term" value="F:RNA helicase activity"/>
    <property type="evidence" value="ECO:0007669"/>
    <property type="project" value="TreeGrafter"/>
</dbReference>
<gene>
    <name evidence="9" type="ORF">BEWA_033310</name>
</gene>
<dbReference type="SUPFAM" id="SSF52540">
    <property type="entry name" value="P-loop containing nucleoside triphosphate hydrolases"/>
    <property type="match status" value="1"/>
</dbReference>
<feature type="region of interest" description="Disordered" evidence="6">
    <location>
        <begin position="43"/>
        <end position="79"/>
    </location>
</feature>
<feature type="region of interest" description="Disordered" evidence="6">
    <location>
        <begin position="583"/>
        <end position="603"/>
    </location>
</feature>
<dbReference type="eggNOG" id="KOG0347">
    <property type="taxonomic scope" value="Eukaryota"/>
</dbReference>
<dbReference type="PROSITE" id="PS51194">
    <property type="entry name" value="HELICASE_CTER"/>
    <property type="match status" value="1"/>
</dbReference>
<feature type="domain" description="Helicase ATP-binding" evidence="7">
    <location>
        <begin position="123"/>
        <end position="297"/>
    </location>
</feature>
<protein>
    <submittedName>
        <fullName evidence="9">DEAD box ATP-dependent RNA helicase family member protein</fullName>
    </submittedName>
</protein>
<dbReference type="KEGG" id="beq:BEWA_033310"/>
<evidence type="ECO:0000256" key="3">
    <source>
        <dbReference type="ARBA" id="ARBA00022806"/>
    </source>
</evidence>
<evidence type="ECO:0000256" key="1">
    <source>
        <dbReference type="ARBA" id="ARBA00022741"/>
    </source>
</evidence>
<feature type="compositionally biased region" description="Basic residues" evidence="6">
    <location>
        <begin position="53"/>
        <end position="62"/>
    </location>
</feature>
<dbReference type="InterPro" id="IPR027417">
    <property type="entry name" value="P-loop_NTPase"/>
</dbReference>
<dbReference type="GO" id="GO:0016787">
    <property type="term" value="F:hydrolase activity"/>
    <property type="evidence" value="ECO:0007669"/>
    <property type="project" value="UniProtKB-KW"/>
</dbReference>
<sequence length="618" mass="70523">MDSQDPESQNEPSEILGNGLKWKSLEIPLDLMSEGLFSLEVLEESDLSPPRTKEKKSKKRKISNKEESILKPTPEPTDEEILRDTSDWVQLAEPDHPIPIAVLRNLCKNDMVSPTDIQRLTLKPSLVENNDIVISSETGSGKTLAFVLPIVLSLLSNRSEDVIESLVLLPTRELAIQVKNIFISIVENTILRVVPIIGGISVQKQTRLLKKNPAIVVATPGRIAEFIEEETEKKPFELKFLVLDEADRFVEDNSFRELQKIVSHVQKPKMRNFICSATILRMNSNLISLFKLLKMKNPVTCVVSDRQQVALPYDELISTGALYKNSSDIKTSMPENLTFKVIKTLENDKELKLIACLVDHLSQTENSRCLIFVNTISYVYRLEALLSLILWKDKHELRIAKSHCVTLNKPTIVDYVTSLHSRLKQKQRLKRLEKFTTHKRAILICTDVASRGIDLPDIDTVVHFQVPKSNSIFVHRSGRTARLQSHGIFVCYLHKMHSGVSICICSCNDMDAWKKLFADIKKDINHVEPLLDCVPPKLYQRYKTLLTLANDIEQEEHKFSKETKIDSWFEKAAREADIELSDYENEAEASAKRSKKYKSMKSGKRKLLEIRSELGMRQ</sequence>
<dbReference type="InterPro" id="IPR000629">
    <property type="entry name" value="RNA-helicase_DEAD-box_CS"/>
</dbReference>
<dbReference type="SMART" id="SM00487">
    <property type="entry name" value="DEXDc"/>
    <property type="match status" value="1"/>
</dbReference>
<dbReference type="GeneID" id="15807030"/>
<dbReference type="SMART" id="SM00490">
    <property type="entry name" value="HELICc"/>
    <property type="match status" value="1"/>
</dbReference>
<evidence type="ECO:0000313" key="10">
    <source>
        <dbReference type="Proteomes" id="UP000031512"/>
    </source>
</evidence>
<keyword evidence="3 5" id="KW-0347">Helicase</keyword>
<dbReference type="GO" id="GO:0005829">
    <property type="term" value="C:cytosol"/>
    <property type="evidence" value="ECO:0007669"/>
    <property type="project" value="TreeGrafter"/>
</dbReference>
<organism evidence="9 10">
    <name type="scientific">Theileria equi strain WA</name>
    <dbReference type="NCBI Taxonomy" id="1537102"/>
    <lineage>
        <taxon>Eukaryota</taxon>
        <taxon>Sar</taxon>
        <taxon>Alveolata</taxon>
        <taxon>Apicomplexa</taxon>
        <taxon>Aconoidasida</taxon>
        <taxon>Piroplasmida</taxon>
        <taxon>Theileriidae</taxon>
        <taxon>Theileria</taxon>
    </lineage>
</organism>
<evidence type="ECO:0000256" key="2">
    <source>
        <dbReference type="ARBA" id="ARBA00022801"/>
    </source>
</evidence>
<dbReference type="Pfam" id="PF00271">
    <property type="entry name" value="Helicase_C"/>
    <property type="match status" value="1"/>
</dbReference>
<accession>L0AZ13</accession>
<comment type="similarity">
    <text evidence="5">Belongs to the DEAD box helicase family.</text>
</comment>
<reference evidence="9 10" key="1">
    <citation type="journal article" date="2012" name="BMC Genomics">
        <title>Comparative genomic analysis and phylogenetic position of Theileria equi.</title>
        <authorList>
            <person name="Kappmeyer L.S."/>
            <person name="Thiagarajan M."/>
            <person name="Herndon D.R."/>
            <person name="Ramsay J.D."/>
            <person name="Caler E."/>
            <person name="Djikeng A."/>
            <person name="Gillespie J.J."/>
            <person name="Lau A.O."/>
            <person name="Roalson E.H."/>
            <person name="Silva J.C."/>
            <person name="Silva M.G."/>
            <person name="Suarez C.E."/>
            <person name="Ueti M.W."/>
            <person name="Nene V.M."/>
            <person name="Mealey R.H."/>
            <person name="Knowles D.P."/>
            <person name="Brayton K.A."/>
        </authorList>
    </citation>
    <scope>NUCLEOTIDE SEQUENCE [LARGE SCALE GENOMIC DNA]</scope>
    <source>
        <strain evidence="9 10">WA</strain>
    </source>
</reference>
<dbReference type="OrthoDB" id="4310724at2759"/>
<dbReference type="GO" id="GO:0003676">
    <property type="term" value="F:nucleic acid binding"/>
    <property type="evidence" value="ECO:0007669"/>
    <property type="project" value="InterPro"/>
</dbReference>
<dbReference type="Proteomes" id="UP000031512">
    <property type="component" value="Chromosome 1"/>
</dbReference>
<feature type="domain" description="Helicase C-terminal" evidence="8">
    <location>
        <begin position="356"/>
        <end position="535"/>
    </location>
</feature>
<evidence type="ECO:0000256" key="4">
    <source>
        <dbReference type="ARBA" id="ARBA00022840"/>
    </source>
</evidence>
<evidence type="ECO:0000259" key="8">
    <source>
        <dbReference type="PROSITE" id="PS51194"/>
    </source>
</evidence>
<dbReference type="PANTHER" id="PTHR47959">
    <property type="entry name" value="ATP-DEPENDENT RNA HELICASE RHLE-RELATED"/>
    <property type="match status" value="1"/>
</dbReference>
<name>L0AZ13_THEEQ</name>
<keyword evidence="10" id="KW-1185">Reference proteome</keyword>
<dbReference type="GO" id="GO:0005524">
    <property type="term" value="F:ATP binding"/>
    <property type="evidence" value="ECO:0007669"/>
    <property type="project" value="UniProtKB-KW"/>
</dbReference>
<evidence type="ECO:0000313" key="9">
    <source>
        <dbReference type="EMBL" id="AFZ80478.1"/>
    </source>
</evidence>
<dbReference type="PROSITE" id="PS51192">
    <property type="entry name" value="HELICASE_ATP_BIND_1"/>
    <property type="match status" value="1"/>
</dbReference>
<dbReference type="Gene3D" id="3.40.50.300">
    <property type="entry name" value="P-loop containing nucleotide triphosphate hydrolases"/>
    <property type="match status" value="2"/>
</dbReference>
<keyword evidence="4 5" id="KW-0067">ATP-binding</keyword>
<dbReference type="PROSITE" id="PS00039">
    <property type="entry name" value="DEAD_ATP_HELICASE"/>
    <property type="match status" value="1"/>
</dbReference>
<dbReference type="Pfam" id="PF00270">
    <property type="entry name" value="DEAD"/>
    <property type="match status" value="1"/>
</dbReference>
<dbReference type="InterPro" id="IPR050079">
    <property type="entry name" value="DEAD_box_RNA_helicase"/>
</dbReference>
<dbReference type="InterPro" id="IPR001650">
    <property type="entry name" value="Helicase_C-like"/>
</dbReference>
<keyword evidence="1 5" id="KW-0547">Nucleotide-binding</keyword>
<proteinExistence type="inferred from homology"/>
<dbReference type="PANTHER" id="PTHR47959:SF1">
    <property type="entry name" value="ATP-DEPENDENT RNA HELICASE DBPA"/>
    <property type="match status" value="1"/>
</dbReference>
<feature type="compositionally biased region" description="Basic residues" evidence="6">
    <location>
        <begin position="592"/>
        <end position="603"/>
    </location>
</feature>
<dbReference type="EMBL" id="CP001669">
    <property type="protein sequence ID" value="AFZ80478.1"/>
    <property type="molecule type" value="Genomic_DNA"/>
</dbReference>
<dbReference type="VEuPathDB" id="PiroplasmaDB:BEWA_033310"/>
<keyword evidence="2 5" id="KW-0378">Hydrolase</keyword>
<evidence type="ECO:0000259" key="7">
    <source>
        <dbReference type="PROSITE" id="PS51192"/>
    </source>
</evidence>
<evidence type="ECO:0000256" key="6">
    <source>
        <dbReference type="SAM" id="MobiDB-lite"/>
    </source>
</evidence>